<accession>A0ABR2JRT9</accession>
<reference evidence="1 2" key="1">
    <citation type="submission" date="2024-04" db="EMBL/GenBank/DDBJ databases">
        <title>Tritrichomonas musculus Genome.</title>
        <authorList>
            <person name="Alves-Ferreira E."/>
            <person name="Grigg M."/>
            <person name="Lorenzi H."/>
            <person name="Galac M."/>
        </authorList>
    </citation>
    <scope>NUCLEOTIDE SEQUENCE [LARGE SCALE GENOMIC DNA]</scope>
    <source>
        <strain evidence="1 2">EAF2021</strain>
    </source>
</reference>
<evidence type="ECO:0000313" key="1">
    <source>
        <dbReference type="EMBL" id="KAK8881136.1"/>
    </source>
</evidence>
<proteinExistence type="predicted"/>
<gene>
    <name evidence="1" type="ORF">M9Y10_003865</name>
</gene>
<protein>
    <submittedName>
        <fullName evidence="1">Uncharacterized protein</fullName>
    </submittedName>
</protein>
<sequence length="237" mass="27321">MNGQVPTREPPKILQTQWIQSTNDMLSIELAISSECYLSCTDYRSQCHVLYNFLHLMGFSINKIARLLGVDHKSFEKQLKLPLTSRPNVRPSVLSQEEKQELFEKICEYHNCKIKPTLYDMQQYIITKLKKSISPDTLHNYIIDSDMFKIIKGEPLDEKRYNVDMKDIDNFYANLKNLVDACPASLVFNMDEAGQDEFVDSHSMNVIVQSSCTDATTKIPVRRQCKRSTLVHCICAD</sequence>
<name>A0ABR2JRT9_9EUKA</name>
<evidence type="ECO:0000313" key="2">
    <source>
        <dbReference type="Proteomes" id="UP001470230"/>
    </source>
</evidence>
<organism evidence="1 2">
    <name type="scientific">Tritrichomonas musculus</name>
    <dbReference type="NCBI Taxonomy" id="1915356"/>
    <lineage>
        <taxon>Eukaryota</taxon>
        <taxon>Metamonada</taxon>
        <taxon>Parabasalia</taxon>
        <taxon>Tritrichomonadida</taxon>
        <taxon>Tritrichomonadidae</taxon>
        <taxon>Tritrichomonas</taxon>
    </lineage>
</organism>
<dbReference type="Proteomes" id="UP001470230">
    <property type="component" value="Unassembled WGS sequence"/>
</dbReference>
<comment type="caution">
    <text evidence="1">The sequence shown here is derived from an EMBL/GenBank/DDBJ whole genome shotgun (WGS) entry which is preliminary data.</text>
</comment>
<dbReference type="EMBL" id="JAPFFF010000010">
    <property type="protein sequence ID" value="KAK8881136.1"/>
    <property type="molecule type" value="Genomic_DNA"/>
</dbReference>
<keyword evidence="2" id="KW-1185">Reference proteome</keyword>